<evidence type="ECO:0000313" key="1">
    <source>
        <dbReference type="EMBL" id="KHG00932.1"/>
    </source>
</evidence>
<dbReference type="Proteomes" id="UP000032142">
    <property type="component" value="Unassembled WGS sequence"/>
</dbReference>
<dbReference type="EMBL" id="JRRC01159139">
    <property type="protein sequence ID" value="KHG00932.1"/>
    <property type="molecule type" value="Genomic_DNA"/>
</dbReference>
<comment type="caution">
    <text evidence="1">The sequence shown here is derived from an EMBL/GenBank/DDBJ whole genome shotgun (WGS) entry which is preliminary data.</text>
</comment>
<reference evidence="2" key="1">
    <citation type="submission" date="2014-09" db="EMBL/GenBank/DDBJ databases">
        <authorList>
            <person name="Mudge J."/>
            <person name="Ramaraj T."/>
            <person name="Lindquist I.E."/>
            <person name="Bharti A.K."/>
            <person name="Sundararajan A."/>
            <person name="Cameron C.T."/>
            <person name="Woodward J.E."/>
            <person name="May G.D."/>
            <person name="Brubaker C."/>
            <person name="Broadhvest J."/>
            <person name="Wilkins T.A."/>
        </authorList>
    </citation>
    <scope>NUCLEOTIDE SEQUENCE</scope>
    <source>
        <strain evidence="2">cv. AKA8401</strain>
    </source>
</reference>
<dbReference type="AlphaFoldDB" id="A0A0B0MKM9"/>
<sequence>MVAWLHMRHLCANFPCIRVIF</sequence>
<accession>A0A0B0MKM9</accession>
<organism evidence="1 2">
    <name type="scientific">Gossypium arboreum</name>
    <name type="common">Tree cotton</name>
    <name type="synonym">Gossypium nanking</name>
    <dbReference type="NCBI Taxonomy" id="29729"/>
    <lineage>
        <taxon>Eukaryota</taxon>
        <taxon>Viridiplantae</taxon>
        <taxon>Streptophyta</taxon>
        <taxon>Embryophyta</taxon>
        <taxon>Tracheophyta</taxon>
        <taxon>Spermatophyta</taxon>
        <taxon>Magnoliopsida</taxon>
        <taxon>eudicotyledons</taxon>
        <taxon>Gunneridae</taxon>
        <taxon>Pentapetalae</taxon>
        <taxon>rosids</taxon>
        <taxon>malvids</taxon>
        <taxon>Malvales</taxon>
        <taxon>Malvaceae</taxon>
        <taxon>Malvoideae</taxon>
        <taxon>Gossypium</taxon>
    </lineage>
</organism>
<evidence type="ECO:0000313" key="2">
    <source>
        <dbReference type="Proteomes" id="UP000032142"/>
    </source>
</evidence>
<name>A0A0B0MKM9_GOSAR</name>
<gene>
    <name evidence="1" type="ORF">F383_39117</name>
</gene>
<keyword evidence="2" id="KW-1185">Reference proteome</keyword>
<proteinExistence type="predicted"/>
<protein>
    <submittedName>
        <fullName evidence="1">Uncharacterized protein</fullName>
    </submittedName>
</protein>